<gene>
    <name evidence="1" type="ORF">BRE01_14410</name>
</gene>
<accession>A0ABQ0TJ88</accession>
<protein>
    <submittedName>
        <fullName evidence="1">Uncharacterized protein</fullName>
    </submittedName>
</protein>
<name>A0ABQ0TJ88_9BACL</name>
<organism evidence="1 2">
    <name type="scientific">Brevibacillus reuszeri</name>
    <dbReference type="NCBI Taxonomy" id="54915"/>
    <lineage>
        <taxon>Bacteria</taxon>
        <taxon>Bacillati</taxon>
        <taxon>Bacillota</taxon>
        <taxon>Bacilli</taxon>
        <taxon>Bacillales</taxon>
        <taxon>Paenibacillaceae</taxon>
        <taxon>Brevibacillus</taxon>
    </lineage>
</organism>
<keyword evidence="2" id="KW-1185">Reference proteome</keyword>
<comment type="caution">
    <text evidence="1">The sequence shown here is derived from an EMBL/GenBank/DDBJ whole genome shotgun (WGS) entry which is preliminary data.</text>
</comment>
<dbReference type="EMBL" id="BJON01000006">
    <property type="protein sequence ID" value="GED67739.1"/>
    <property type="molecule type" value="Genomic_DNA"/>
</dbReference>
<evidence type="ECO:0000313" key="2">
    <source>
        <dbReference type="Proteomes" id="UP000319578"/>
    </source>
</evidence>
<sequence>MSKYTLSLSCFEEVEKYLQMLAKSRAIQISLERKIQEKIKEARQAMK</sequence>
<dbReference type="Proteomes" id="UP000319578">
    <property type="component" value="Unassembled WGS sequence"/>
</dbReference>
<proteinExistence type="predicted"/>
<evidence type="ECO:0000313" key="1">
    <source>
        <dbReference type="EMBL" id="GED67739.1"/>
    </source>
</evidence>
<reference evidence="1 2" key="1">
    <citation type="submission" date="2019-06" db="EMBL/GenBank/DDBJ databases">
        <title>Whole genome shotgun sequence of Brevibacillus reuszeri NBRC 15719.</title>
        <authorList>
            <person name="Hosoyama A."/>
            <person name="Uohara A."/>
            <person name="Ohji S."/>
            <person name="Ichikawa N."/>
        </authorList>
    </citation>
    <scope>NUCLEOTIDE SEQUENCE [LARGE SCALE GENOMIC DNA]</scope>
    <source>
        <strain evidence="1 2">NBRC 15719</strain>
    </source>
</reference>